<feature type="region of interest" description="Disordered" evidence="2">
    <location>
        <begin position="147"/>
        <end position="180"/>
    </location>
</feature>
<reference evidence="3 4" key="1">
    <citation type="journal article" date="2018" name="G3 (Bethesda)">
        <title>Phylogenetic and Phylogenomic Definition of Rhizopus Species.</title>
        <authorList>
            <person name="Gryganskyi A.P."/>
            <person name="Golan J."/>
            <person name="Dolatabadi S."/>
            <person name="Mondo S."/>
            <person name="Robb S."/>
            <person name="Idnurm A."/>
            <person name="Muszewska A."/>
            <person name="Steczkiewicz K."/>
            <person name="Masonjones S."/>
            <person name="Liao H.L."/>
            <person name="Gajdeczka M.T."/>
            <person name="Anike F."/>
            <person name="Vuek A."/>
            <person name="Anishchenko I.M."/>
            <person name="Voigt K."/>
            <person name="de Hoog G.S."/>
            <person name="Smith M.E."/>
            <person name="Heitman J."/>
            <person name="Vilgalys R."/>
            <person name="Stajich J.E."/>
        </authorList>
    </citation>
    <scope>NUCLEOTIDE SEQUENCE [LARGE SCALE GENOMIC DNA]</scope>
    <source>
        <strain evidence="3 4">CBS 357.93</strain>
    </source>
</reference>
<name>A0A367IQQ2_RHIAZ</name>
<evidence type="ECO:0000256" key="1">
    <source>
        <dbReference type="SAM" id="Coils"/>
    </source>
</evidence>
<feature type="compositionally biased region" description="Polar residues" evidence="2">
    <location>
        <begin position="13"/>
        <end position="23"/>
    </location>
</feature>
<dbReference type="STRING" id="86630.A0A367IQQ2"/>
<dbReference type="Gene3D" id="3.30.420.10">
    <property type="entry name" value="Ribonuclease H-like superfamily/Ribonuclease H"/>
    <property type="match status" value="1"/>
</dbReference>
<evidence type="ECO:0000313" key="3">
    <source>
        <dbReference type="EMBL" id="RCH79992.1"/>
    </source>
</evidence>
<feature type="region of interest" description="Disordered" evidence="2">
    <location>
        <begin position="211"/>
        <end position="248"/>
    </location>
</feature>
<feature type="compositionally biased region" description="Polar residues" evidence="2">
    <location>
        <begin position="211"/>
        <end position="224"/>
    </location>
</feature>
<organism evidence="3 4">
    <name type="scientific">Rhizopus azygosporus</name>
    <name type="common">Rhizopus microsporus var. azygosporus</name>
    <dbReference type="NCBI Taxonomy" id="86630"/>
    <lineage>
        <taxon>Eukaryota</taxon>
        <taxon>Fungi</taxon>
        <taxon>Fungi incertae sedis</taxon>
        <taxon>Mucoromycota</taxon>
        <taxon>Mucoromycotina</taxon>
        <taxon>Mucoromycetes</taxon>
        <taxon>Mucorales</taxon>
        <taxon>Mucorineae</taxon>
        <taxon>Rhizopodaceae</taxon>
        <taxon>Rhizopus</taxon>
    </lineage>
</organism>
<sequence length="248" mass="28432">KTKNPYSKKRKTAGSTQTVENTKGGTVNGHYFNFIASTLDILDQHEQRKDNYIVMDNAPIHKNADIRKYIEQRSYGWPIPDDISQLTTYPFSIERQVLSYIEASRKNALEEKETLRAKRAQYEQEKINQQKLAARRIAPGFLDTDTRILKPEQKYNPTPEATVEEPQELNQASSESSHEKFDYLRFEQGLAPADPWDAPENDFVALRSVLGSSPKANYSTPTSRTSPVTYTSYQQQQQPRPYPPKNEG</sequence>
<evidence type="ECO:0000313" key="4">
    <source>
        <dbReference type="Proteomes" id="UP000252139"/>
    </source>
</evidence>
<protein>
    <recommendedName>
        <fullName evidence="5">Tc1-like transposase DDE domain-containing protein</fullName>
    </recommendedName>
</protein>
<feature type="compositionally biased region" description="Basic residues" evidence="2">
    <location>
        <begin position="1"/>
        <end position="12"/>
    </location>
</feature>
<keyword evidence="1" id="KW-0175">Coiled coil</keyword>
<dbReference type="AlphaFoldDB" id="A0A367IQQ2"/>
<feature type="non-terminal residue" evidence="3">
    <location>
        <position position="248"/>
    </location>
</feature>
<dbReference type="EMBL" id="PJQL01004163">
    <property type="protein sequence ID" value="RCH79992.1"/>
    <property type="molecule type" value="Genomic_DNA"/>
</dbReference>
<dbReference type="GO" id="GO:0003676">
    <property type="term" value="F:nucleic acid binding"/>
    <property type="evidence" value="ECO:0007669"/>
    <property type="project" value="InterPro"/>
</dbReference>
<proteinExistence type="predicted"/>
<feature type="compositionally biased region" description="Low complexity" evidence="2">
    <location>
        <begin position="225"/>
        <end position="239"/>
    </location>
</feature>
<accession>A0A367IQQ2</accession>
<evidence type="ECO:0008006" key="5">
    <source>
        <dbReference type="Google" id="ProtNLM"/>
    </source>
</evidence>
<feature type="region of interest" description="Disordered" evidence="2">
    <location>
        <begin position="1"/>
        <end position="23"/>
    </location>
</feature>
<feature type="non-terminal residue" evidence="3">
    <location>
        <position position="1"/>
    </location>
</feature>
<feature type="coiled-coil region" evidence="1">
    <location>
        <begin position="105"/>
        <end position="132"/>
    </location>
</feature>
<dbReference type="OrthoDB" id="524326at2759"/>
<dbReference type="Proteomes" id="UP000252139">
    <property type="component" value="Unassembled WGS sequence"/>
</dbReference>
<dbReference type="InterPro" id="IPR036397">
    <property type="entry name" value="RNaseH_sf"/>
</dbReference>
<keyword evidence="4" id="KW-1185">Reference proteome</keyword>
<evidence type="ECO:0000256" key="2">
    <source>
        <dbReference type="SAM" id="MobiDB-lite"/>
    </source>
</evidence>
<gene>
    <name evidence="3" type="ORF">CU097_001845</name>
</gene>
<comment type="caution">
    <text evidence="3">The sequence shown here is derived from an EMBL/GenBank/DDBJ whole genome shotgun (WGS) entry which is preliminary data.</text>
</comment>